<dbReference type="GeneID" id="66979314"/>
<name>A0A7R7VHR0_ASPCH</name>
<evidence type="ECO:0000313" key="1">
    <source>
        <dbReference type="EMBL" id="BCR84955.1"/>
    </source>
</evidence>
<protein>
    <submittedName>
        <fullName evidence="1">Uncharacterized protein</fullName>
    </submittedName>
</protein>
<dbReference type="KEGG" id="ache:ACHE_20413S"/>
<dbReference type="PROSITE" id="PS51257">
    <property type="entry name" value="PROKAR_LIPOPROTEIN"/>
    <property type="match status" value="1"/>
</dbReference>
<proteinExistence type="predicted"/>
<reference evidence="1" key="1">
    <citation type="submission" date="2021-01" db="EMBL/GenBank/DDBJ databases">
        <authorList>
            <consortium name="Aspergillus chevalieri M1 genome sequencing consortium"/>
            <person name="Kazuki M."/>
            <person name="Futagami T."/>
        </authorList>
    </citation>
    <scope>NUCLEOTIDE SEQUENCE</scope>
    <source>
        <strain evidence="1">M1</strain>
    </source>
</reference>
<keyword evidence="2" id="KW-1185">Reference proteome</keyword>
<dbReference type="RefSeq" id="XP_043133477.1">
    <property type="nucleotide sequence ID" value="XM_043284713.1"/>
</dbReference>
<gene>
    <name evidence="1" type="ORF">ACHE_20413S</name>
</gene>
<reference evidence="1" key="2">
    <citation type="submission" date="2021-02" db="EMBL/GenBank/DDBJ databases">
        <title>Aspergillus chevalieri M1 genome sequence.</title>
        <authorList>
            <person name="Kadooka C."/>
            <person name="Mori K."/>
            <person name="Futagami T."/>
        </authorList>
    </citation>
    <scope>NUCLEOTIDE SEQUENCE</scope>
    <source>
        <strain evidence="1">M1</strain>
    </source>
</reference>
<sequence length="149" mass="17107">MRKQVLSYFPPVSMRYTLSTGLQTMTQGCRTTLQPLAHWSINAGRRWDCQASPDLTKILHDQVEEHFHNYKNKFFDKNTIPLYPFFSGAGTGTSRNATELDKTIYKCFDGTYFEKNELLTSQVHILFVFHSSFESGTSFGQLKTIHGEP</sequence>
<dbReference type="AlphaFoldDB" id="A0A7R7VHR0"/>
<organism evidence="1 2">
    <name type="scientific">Aspergillus chevalieri</name>
    <name type="common">Eurotium chevalieri</name>
    <dbReference type="NCBI Taxonomy" id="182096"/>
    <lineage>
        <taxon>Eukaryota</taxon>
        <taxon>Fungi</taxon>
        <taxon>Dikarya</taxon>
        <taxon>Ascomycota</taxon>
        <taxon>Pezizomycotina</taxon>
        <taxon>Eurotiomycetes</taxon>
        <taxon>Eurotiomycetidae</taxon>
        <taxon>Eurotiales</taxon>
        <taxon>Aspergillaceae</taxon>
        <taxon>Aspergillus</taxon>
        <taxon>Aspergillus subgen. Aspergillus</taxon>
    </lineage>
</organism>
<evidence type="ECO:0000313" key="2">
    <source>
        <dbReference type="Proteomes" id="UP000637239"/>
    </source>
</evidence>
<dbReference type="Proteomes" id="UP000637239">
    <property type="component" value="Chromosome 2"/>
</dbReference>
<accession>A0A7R7VHR0</accession>
<dbReference type="EMBL" id="AP024417">
    <property type="protein sequence ID" value="BCR84955.1"/>
    <property type="molecule type" value="Genomic_DNA"/>
</dbReference>